<name>A0A376GAJ0_9FLAO</name>
<dbReference type="Proteomes" id="UP000254737">
    <property type="component" value="Unassembled WGS sequence"/>
</dbReference>
<dbReference type="STRING" id="343874.GCA_000805695_01869"/>
<evidence type="ECO:0000256" key="1">
    <source>
        <dbReference type="SAM" id="SignalP"/>
    </source>
</evidence>
<accession>A0A376GAJ0</accession>
<protein>
    <submittedName>
        <fullName evidence="2">Protein of uncharacterized function (DUF2490)</fullName>
    </submittedName>
</protein>
<proteinExistence type="predicted"/>
<gene>
    <name evidence="2" type="ORF">NCTC13456_01767</name>
</gene>
<sequence>MISITRKISIVAAFLFTISNSFGQLSPPGLGKAKTASWAAFGVQHKLDSTGNKYAVAYVGMGRKSSPDNYNPVDKPAILVLNYEIYNKFKPNQQYSYAISYRRQNEFDSEAPFHKEGIEQEFRVYGRYAYTANLGKLKWKNTIRQEFRKFFDADFNEVDENFQLRTRVKSQLTYPISDKNKQSLALSAEGLFATSYMNDVEKHWTKYAYKETRLGLYYMFQIPNSPLTMDIGYVNNLIRNYSEAKSGVHYVAVDLVWKLP</sequence>
<evidence type="ECO:0000313" key="3">
    <source>
        <dbReference type="Proteomes" id="UP000254737"/>
    </source>
</evidence>
<dbReference type="InterPro" id="IPR019619">
    <property type="entry name" value="DUF2490"/>
</dbReference>
<organism evidence="2 3">
    <name type="scientific">Empedobacter falsenii</name>
    <dbReference type="NCBI Taxonomy" id="343874"/>
    <lineage>
        <taxon>Bacteria</taxon>
        <taxon>Pseudomonadati</taxon>
        <taxon>Bacteroidota</taxon>
        <taxon>Flavobacteriia</taxon>
        <taxon>Flavobacteriales</taxon>
        <taxon>Weeksellaceae</taxon>
        <taxon>Empedobacter</taxon>
    </lineage>
</organism>
<evidence type="ECO:0000313" key="2">
    <source>
        <dbReference type="EMBL" id="STD55787.1"/>
    </source>
</evidence>
<keyword evidence="1" id="KW-0732">Signal</keyword>
<dbReference type="AlphaFoldDB" id="A0A376GAJ0"/>
<dbReference type="EMBL" id="UFXS01000001">
    <property type="protein sequence ID" value="STD55787.1"/>
    <property type="molecule type" value="Genomic_DNA"/>
</dbReference>
<feature type="signal peptide" evidence="1">
    <location>
        <begin position="1"/>
        <end position="23"/>
    </location>
</feature>
<dbReference type="OrthoDB" id="661329at2"/>
<feature type="chain" id="PRO_5016780638" evidence="1">
    <location>
        <begin position="24"/>
        <end position="260"/>
    </location>
</feature>
<dbReference type="Pfam" id="PF10677">
    <property type="entry name" value="DUF2490"/>
    <property type="match status" value="1"/>
</dbReference>
<dbReference type="RefSeq" id="WP_038336683.1">
    <property type="nucleotide sequence ID" value="NZ_JSYQ01000028.1"/>
</dbReference>
<reference evidence="2 3" key="1">
    <citation type="submission" date="2018-06" db="EMBL/GenBank/DDBJ databases">
        <authorList>
            <consortium name="Pathogen Informatics"/>
            <person name="Doyle S."/>
        </authorList>
    </citation>
    <scope>NUCLEOTIDE SEQUENCE [LARGE SCALE GENOMIC DNA]</scope>
    <source>
        <strain evidence="2 3">NCTC13456</strain>
    </source>
</reference>